<keyword evidence="2" id="KW-1185">Reference proteome</keyword>
<evidence type="ECO:0000313" key="1">
    <source>
        <dbReference type="EMBL" id="TNN62438.1"/>
    </source>
</evidence>
<name>A0A4Z2H981_9TELE</name>
<comment type="caution">
    <text evidence="1">The sequence shown here is derived from an EMBL/GenBank/DDBJ whole genome shotgun (WGS) entry which is preliminary data.</text>
</comment>
<protein>
    <submittedName>
        <fullName evidence="1">Uncharacterized protein</fullName>
    </submittedName>
</protein>
<gene>
    <name evidence="1" type="ORF">EYF80_027346</name>
</gene>
<organism evidence="1 2">
    <name type="scientific">Liparis tanakae</name>
    <name type="common">Tanaka's snailfish</name>
    <dbReference type="NCBI Taxonomy" id="230148"/>
    <lineage>
        <taxon>Eukaryota</taxon>
        <taxon>Metazoa</taxon>
        <taxon>Chordata</taxon>
        <taxon>Craniata</taxon>
        <taxon>Vertebrata</taxon>
        <taxon>Euteleostomi</taxon>
        <taxon>Actinopterygii</taxon>
        <taxon>Neopterygii</taxon>
        <taxon>Teleostei</taxon>
        <taxon>Neoteleostei</taxon>
        <taxon>Acanthomorphata</taxon>
        <taxon>Eupercaria</taxon>
        <taxon>Perciformes</taxon>
        <taxon>Cottioidei</taxon>
        <taxon>Cottales</taxon>
        <taxon>Liparidae</taxon>
        <taxon>Liparis</taxon>
    </lineage>
</organism>
<evidence type="ECO:0000313" key="2">
    <source>
        <dbReference type="Proteomes" id="UP000314294"/>
    </source>
</evidence>
<reference evidence="1 2" key="1">
    <citation type="submission" date="2019-03" db="EMBL/GenBank/DDBJ databases">
        <title>First draft genome of Liparis tanakae, snailfish: a comprehensive survey of snailfish specific genes.</title>
        <authorList>
            <person name="Kim W."/>
            <person name="Song I."/>
            <person name="Jeong J.-H."/>
            <person name="Kim D."/>
            <person name="Kim S."/>
            <person name="Ryu S."/>
            <person name="Song J.Y."/>
            <person name="Lee S.K."/>
        </authorList>
    </citation>
    <scope>NUCLEOTIDE SEQUENCE [LARGE SCALE GENOMIC DNA]</scope>
    <source>
        <tissue evidence="1">Muscle</tissue>
    </source>
</reference>
<dbReference type="Proteomes" id="UP000314294">
    <property type="component" value="Unassembled WGS sequence"/>
</dbReference>
<dbReference type="AlphaFoldDB" id="A0A4Z2H981"/>
<dbReference type="EMBL" id="SRLO01000293">
    <property type="protein sequence ID" value="TNN62438.1"/>
    <property type="molecule type" value="Genomic_DNA"/>
</dbReference>
<proteinExistence type="predicted"/>
<accession>A0A4Z2H981</accession>
<sequence>MDSKALIRGRRSWPVQQRCRVPTERPAVVLNSDTKPVDTFPLNVNCKKEGSQDLSSRDSHRFPNYFALLWLHVTRHRPTRSNAIYFFSPLIAAPALSSVPVRPPDIGNVAVGGQS</sequence>